<evidence type="ECO:0000256" key="1">
    <source>
        <dbReference type="SAM" id="MobiDB-lite"/>
    </source>
</evidence>
<evidence type="ECO:0000313" key="2">
    <source>
        <dbReference type="EMBL" id="CAE0811093.1"/>
    </source>
</evidence>
<name>A0A7S4D0C2_9EUGL</name>
<sequence length="167" mass="18641">MSGRPEGGYFNFGGGSGGSTADCQKRAAEAEDMAAALAKEAPHIPEQQPPLSVPQHAVERIRARTWNDHAPPACSPGMQAYHSCASMPIRVYRRAIRVLPQYAHAPSTYHSRDADMVRPFPVEEKLRQERRKMTKFNRGWRTPETMHTFARHRGTVGGFGVRGRSFP</sequence>
<dbReference type="EMBL" id="HBJA01062911">
    <property type="protein sequence ID" value="CAE0811093.1"/>
    <property type="molecule type" value="Transcribed_RNA"/>
</dbReference>
<protein>
    <submittedName>
        <fullName evidence="2">Uncharacterized protein</fullName>
    </submittedName>
</protein>
<organism evidence="2">
    <name type="scientific">Eutreptiella gymnastica</name>
    <dbReference type="NCBI Taxonomy" id="73025"/>
    <lineage>
        <taxon>Eukaryota</taxon>
        <taxon>Discoba</taxon>
        <taxon>Euglenozoa</taxon>
        <taxon>Euglenida</taxon>
        <taxon>Spirocuta</taxon>
        <taxon>Euglenophyceae</taxon>
        <taxon>Eutreptiales</taxon>
        <taxon>Eutreptiaceae</taxon>
        <taxon>Eutreptiella</taxon>
    </lineage>
</organism>
<reference evidence="2" key="1">
    <citation type="submission" date="2021-01" db="EMBL/GenBank/DDBJ databases">
        <authorList>
            <person name="Corre E."/>
            <person name="Pelletier E."/>
            <person name="Niang G."/>
            <person name="Scheremetjew M."/>
            <person name="Finn R."/>
            <person name="Kale V."/>
            <person name="Holt S."/>
            <person name="Cochrane G."/>
            <person name="Meng A."/>
            <person name="Brown T."/>
            <person name="Cohen L."/>
        </authorList>
    </citation>
    <scope>NUCLEOTIDE SEQUENCE</scope>
    <source>
        <strain evidence="2">CCMP1594</strain>
    </source>
</reference>
<proteinExistence type="predicted"/>
<dbReference type="AlphaFoldDB" id="A0A7S4D0C2"/>
<accession>A0A7S4D0C2</accession>
<feature type="region of interest" description="Disordered" evidence="1">
    <location>
        <begin position="1"/>
        <end position="23"/>
    </location>
</feature>
<gene>
    <name evidence="2" type="ORF">EGYM00163_LOCUS22241</name>
</gene>